<evidence type="ECO:0000256" key="1">
    <source>
        <dbReference type="ARBA" id="ARBA00012494"/>
    </source>
</evidence>
<evidence type="ECO:0000256" key="3">
    <source>
        <dbReference type="ARBA" id="ARBA00022679"/>
    </source>
</evidence>
<dbReference type="GO" id="GO:0003968">
    <property type="term" value="F:RNA-directed RNA polymerase activity"/>
    <property type="evidence" value="ECO:0007669"/>
    <property type="project" value="UniProtKB-KW"/>
</dbReference>
<dbReference type="Pfam" id="PF03431">
    <property type="entry name" value="RNA_replicase_B"/>
    <property type="match status" value="1"/>
</dbReference>
<organism evidence="8">
    <name type="scientific">Leviviridae sp</name>
    <dbReference type="NCBI Taxonomy" id="2027243"/>
    <lineage>
        <taxon>Viruses</taxon>
        <taxon>Riboviria</taxon>
        <taxon>Orthornavirae</taxon>
        <taxon>Lenarviricota</taxon>
        <taxon>Leviviricetes</taxon>
        <taxon>Norzivirales</taxon>
        <taxon>Fiersviridae</taxon>
    </lineage>
</organism>
<evidence type="ECO:0000256" key="6">
    <source>
        <dbReference type="ARBA" id="ARBA00030248"/>
    </source>
</evidence>
<evidence type="ECO:0000256" key="2">
    <source>
        <dbReference type="ARBA" id="ARBA00022484"/>
    </source>
</evidence>
<keyword evidence="5" id="KW-0693">Viral RNA replication</keyword>
<name>A0A514D8L8_9VIRU</name>
<proteinExistence type="predicted"/>
<comment type="catalytic activity">
    <reaction evidence="7">
        <text>RNA(n) + a ribonucleoside 5'-triphosphate = RNA(n+1) + diphosphate</text>
        <dbReference type="Rhea" id="RHEA:21248"/>
        <dbReference type="Rhea" id="RHEA-COMP:14527"/>
        <dbReference type="Rhea" id="RHEA-COMP:17342"/>
        <dbReference type="ChEBI" id="CHEBI:33019"/>
        <dbReference type="ChEBI" id="CHEBI:61557"/>
        <dbReference type="ChEBI" id="CHEBI:140395"/>
        <dbReference type="EC" id="2.7.7.48"/>
    </reaction>
</comment>
<accession>A0A514D8L8</accession>
<protein>
    <recommendedName>
        <fullName evidence="1">RNA-directed RNA polymerase</fullName>
        <ecNumber evidence="1">2.7.7.48</ecNumber>
    </recommendedName>
    <alternativeName>
        <fullName evidence="6">RNA replicase beta chain</fullName>
    </alternativeName>
</protein>
<dbReference type="InterPro" id="IPR005093">
    <property type="entry name" value="RNArep_beta"/>
</dbReference>
<evidence type="ECO:0000256" key="7">
    <source>
        <dbReference type="ARBA" id="ARBA00048744"/>
    </source>
</evidence>
<evidence type="ECO:0000256" key="5">
    <source>
        <dbReference type="ARBA" id="ARBA00022953"/>
    </source>
</evidence>
<gene>
    <name evidence="8" type="ORF">H2Rhizo337407_000002</name>
</gene>
<keyword evidence="3" id="KW-0808">Transferase</keyword>
<reference evidence="8" key="1">
    <citation type="submission" date="2019-05" db="EMBL/GenBank/DDBJ databases">
        <title>Metatranscriptomic reconstruction reveals RNA viruses with the potential to shape carbon cycling in soil.</title>
        <authorList>
            <person name="Starr E.P."/>
            <person name="Nuccio E."/>
            <person name="Pett-Ridge J."/>
            <person name="Banfield J.F."/>
            <person name="Firestone M.K."/>
        </authorList>
    </citation>
    <scope>NUCLEOTIDE SEQUENCE</scope>
    <source>
        <strain evidence="8">H2_Rhizo_33_scaffold_7407</strain>
    </source>
</reference>
<keyword evidence="2 8" id="KW-0696">RNA-directed RNA polymerase</keyword>
<dbReference type="EC" id="2.7.7.48" evidence="1"/>
<evidence type="ECO:0000256" key="4">
    <source>
        <dbReference type="ARBA" id="ARBA00022695"/>
    </source>
</evidence>
<sequence>MKEHELNRHVDVAVAILRALDCPRALAVVILLRYKMWDEIANLKLDPLAFNDPDSFYRAHQATKLLSKAKWLPTSFDKKQVAKIKFLESEERCRRTNITWASYRRSELKLQPDFEQILHSARRKIGKVLGDSLYRWTELLISDLEQTVLLMTE</sequence>
<keyword evidence="4" id="KW-0548">Nucleotidyltransferase</keyword>
<dbReference type="EMBL" id="MN035145">
    <property type="protein sequence ID" value="QDH89963.1"/>
    <property type="molecule type" value="Genomic_RNA"/>
</dbReference>
<dbReference type="GO" id="GO:0039694">
    <property type="term" value="P:viral RNA genome replication"/>
    <property type="evidence" value="ECO:0007669"/>
    <property type="project" value="InterPro"/>
</dbReference>
<evidence type="ECO:0000313" key="8">
    <source>
        <dbReference type="EMBL" id="QDH89963.1"/>
    </source>
</evidence>